<dbReference type="AlphaFoldDB" id="F6FIN8"/>
<sequence>MPSKLMMGAAGAAGLAGVSGVTYTVLKKDSPRSTLKELFDNSKGRILLDASGDKHDKVWEQLAKEYKDSRSGKVEISEDYVSKTTPTKESLKRYCLEASSRTDTKELEVYSEWCSRNSLKTQFNSSANGKKWNESTQSSDWTAAKTAYDAESGNDLLIPKTGTSGNIEKNQSKAEDFMSWCPKQSNVPYVNNEDVEYKKAEKLCLK</sequence>
<dbReference type="KEGG" id="mhf:MHF_0822"/>
<gene>
    <name evidence="1" type="ordered locus">MHF_0822</name>
</gene>
<accession>F6FIN8</accession>
<evidence type="ECO:0000313" key="2">
    <source>
        <dbReference type="Proteomes" id="UP000007952"/>
    </source>
</evidence>
<dbReference type="EMBL" id="CP002808">
    <property type="protein sequence ID" value="AEG73086.1"/>
    <property type="molecule type" value="Genomic_DNA"/>
</dbReference>
<evidence type="ECO:0000313" key="1">
    <source>
        <dbReference type="EMBL" id="AEG73086.1"/>
    </source>
</evidence>
<proteinExistence type="predicted"/>
<name>F6FIN8_MYCHI</name>
<dbReference type="STRING" id="859194.MHF_0822"/>
<reference evidence="1 2" key="1">
    <citation type="journal article" date="2011" name="J. Bacteriol.">
        <title>Complete genome sequences of two hemotropic Mycoplasmas, Mycoplasma haemofelis strain Ohio2 and Mycoplasma suis strain Illinois.</title>
        <authorList>
            <person name="Messick J.B."/>
            <person name="Santos A.P."/>
            <person name="Guimaraes A.M."/>
        </authorList>
    </citation>
    <scope>NUCLEOTIDE SEQUENCE [LARGE SCALE GENOMIC DNA]</scope>
    <source>
        <strain evidence="1 2">Ohio2</strain>
    </source>
</reference>
<reference key="2">
    <citation type="submission" date="2011-05" db="EMBL/GenBank/DDBJ databases">
        <title>The Genome of Mycoplasma haemofelis Strain Ohio2, a pathogenic hemoplasma of the cat.</title>
        <authorList>
            <person name="Santos A.P."/>
            <person name="Guimaraes A.M.S."/>
            <person name="SanMiguel P.J."/>
            <person name="Martin S.W."/>
            <person name="Messick J.B."/>
        </authorList>
    </citation>
    <scope>NUCLEOTIDE SEQUENCE</scope>
    <source>
        <strain>Ohio2</strain>
    </source>
</reference>
<protein>
    <submittedName>
        <fullName evidence="1">Uncharacterized protein</fullName>
    </submittedName>
</protein>
<dbReference type="HOGENOM" id="CLU_114919_0_0_14"/>
<dbReference type="Proteomes" id="UP000007952">
    <property type="component" value="Chromosome"/>
</dbReference>
<dbReference type="BioCyc" id="MHAE859194:G1GR7-820-MONOMER"/>
<organism evidence="1 2">
    <name type="scientific">Mycoplasma haemofelis (strain Ohio2)</name>
    <dbReference type="NCBI Taxonomy" id="859194"/>
    <lineage>
        <taxon>Bacteria</taxon>
        <taxon>Bacillati</taxon>
        <taxon>Mycoplasmatota</taxon>
        <taxon>Mollicutes</taxon>
        <taxon>Mycoplasmataceae</taxon>
        <taxon>Mycoplasma</taxon>
    </lineage>
</organism>